<gene>
    <name evidence="2" type="ORF">GCM10008917_18600</name>
</gene>
<evidence type="ECO:0000313" key="2">
    <source>
        <dbReference type="EMBL" id="GAA0864576.1"/>
    </source>
</evidence>
<proteinExistence type="predicted"/>
<evidence type="ECO:0008006" key="4">
    <source>
        <dbReference type="Google" id="ProtNLM"/>
    </source>
</evidence>
<feature type="transmembrane region" description="Helical" evidence="1">
    <location>
        <begin position="62"/>
        <end position="87"/>
    </location>
</feature>
<name>A0ABN1M5Q9_9FIRM</name>
<feature type="transmembrane region" description="Helical" evidence="1">
    <location>
        <begin position="93"/>
        <end position="116"/>
    </location>
</feature>
<keyword evidence="1" id="KW-1133">Transmembrane helix</keyword>
<comment type="caution">
    <text evidence="2">The sequence shown here is derived from an EMBL/GenBank/DDBJ whole genome shotgun (WGS) entry which is preliminary data.</text>
</comment>
<dbReference type="RefSeq" id="WP_346045240.1">
    <property type="nucleotide sequence ID" value="NZ_BAAACP010000010.1"/>
</dbReference>
<evidence type="ECO:0000256" key="1">
    <source>
        <dbReference type="SAM" id="Phobius"/>
    </source>
</evidence>
<keyword evidence="1" id="KW-0472">Membrane</keyword>
<keyword evidence="1" id="KW-0812">Transmembrane</keyword>
<dbReference type="EMBL" id="BAAACP010000010">
    <property type="protein sequence ID" value="GAA0864576.1"/>
    <property type="molecule type" value="Genomic_DNA"/>
</dbReference>
<keyword evidence="3" id="KW-1185">Reference proteome</keyword>
<evidence type="ECO:0000313" key="3">
    <source>
        <dbReference type="Proteomes" id="UP001400965"/>
    </source>
</evidence>
<dbReference type="Proteomes" id="UP001400965">
    <property type="component" value="Unassembled WGS sequence"/>
</dbReference>
<accession>A0ABN1M5Q9</accession>
<protein>
    <recommendedName>
        <fullName evidence="4">SMODS and SLOG-associating 2TM effector domain-containing protein</fullName>
    </recommendedName>
</protein>
<sequence>MSNNTKLQYILSESESELHKNIGLYKSIYKFYNDQNLSVHEIDLLIINTENNLYKKNNNICIFSNFFTAIMLSIITAIVTNSFAIYFNNKNLPNIFVGNSFLIFFLMLSFILFLFIKQASKDYQESHSDKIIYAIELKALNDLKVNTQ</sequence>
<organism evidence="2 3">
    <name type="scientific">Paraclostridium tenue</name>
    <dbReference type="NCBI Taxonomy" id="1737"/>
    <lineage>
        <taxon>Bacteria</taxon>
        <taxon>Bacillati</taxon>
        <taxon>Bacillota</taxon>
        <taxon>Clostridia</taxon>
        <taxon>Peptostreptococcales</taxon>
        <taxon>Peptostreptococcaceae</taxon>
        <taxon>Paraclostridium</taxon>
    </lineage>
</organism>
<reference evidence="2 3" key="1">
    <citation type="journal article" date="2019" name="Int. J. Syst. Evol. Microbiol.">
        <title>The Global Catalogue of Microorganisms (GCM) 10K type strain sequencing project: providing services to taxonomists for standard genome sequencing and annotation.</title>
        <authorList>
            <consortium name="The Broad Institute Genomics Platform"/>
            <consortium name="The Broad Institute Genome Sequencing Center for Infectious Disease"/>
            <person name="Wu L."/>
            <person name="Ma J."/>
        </authorList>
    </citation>
    <scope>NUCLEOTIDE SEQUENCE [LARGE SCALE GENOMIC DNA]</scope>
    <source>
        <strain evidence="2 3">JCM 6486</strain>
    </source>
</reference>